<feature type="transmembrane region" description="Helical" evidence="1">
    <location>
        <begin position="262"/>
        <end position="281"/>
    </location>
</feature>
<feature type="transmembrane region" description="Helical" evidence="1">
    <location>
        <begin position="182"/>
        <end position="204"/>
    </location>
</feature>
<proteinExistence type="predicted"/>
<feature type="transmembrane region" description="Helical" evidence="1">
    <location>
        <begin position="132"/>
        <end position="162"/>
    </location>
</feature>
<dbReference type="EMBL" id="HE601320">
    <property type="protein sequence ID" value="CAR99010.1"/>
    <property type="molecule type" value="Genomic_DNA"/>
</dbReference>
<dbReference type="GeneID" id="68918833"/>
<dbReference type="eggNOG" id="ENOG502R10P">
    <property type="taxonomic scope" value="Eukaryota"/>
</dbReference>
<feature type="transmembrane region" description="Helical" evidence="1">
    <location>
        <begin position="100"/>
        <end position="120"/>
    </location>
</feature>
<feature type="transmembrane region" description="Helical" evidence="1">
    <location>
        <begin position="220"/>
        <end position="242"/>
    </location>
</feature>
<accession>B6IGI0</accession>
<dbReference type="WormBase" id="CBG27380">
    <property type="protein sequence ID" value="CBP33164"/>
    <property type="gene ID" value="WBGene00088794"/>
</dbReference>
<reference evidence="2 3" key="2">
    <citation type="journal article" date="2011" name="PLoS Genet.">
        <title>Caenorhabditis briggsae recombinant inbred line genotypes reveal inter-strain incompatibility and the evolution of recombination.</title>
        <authorList>
            <person name="Ross J.A."/>
            <person name="Koboldt D.C."/>
            <person name="Staisch J.E."/>
            <person name="Chamberlin H.M."/>
            <person name="Gupta B.P."/>
            <person name="Miller R.D."/>
            <person name="Baird S.E."/>
            <person name="Haag E.S."/>
        </authorList>
    </citation>
    <scope>NUCLEOTIDE SEQUENCE [LARGE SCALE GENOMIC DNA]</scope>
    <source>
        <strain evidence="2 3">AF16</strain>
    </source>
</reference>
<keyword evidence="3" id="KW-1185">Reference proteome</keyword>
<dbReference type="STRING" id="6238.B6IGI0"/>
<feature type="transmembrane region" description="Helical" evidence="1">
    <location>
        <begin position="60"/>
        <end position="80"/>
    </location>
</feature>
<evidence type="ECO:0000313" key="2">
    <source>
        <dbReference type="EMBL" id="CAR99010.1"/>
    </source>
</evidence>
<dbReference type="Proteomes" id="UP000008549">
    <property type="component" value="Unassembled WGS sequence"/>
</dbReference>
<evidence type="ECO:0000313" key="4">
    <source>
        <dbReference type="WormBase" id="CBG27380"/>
    </source>
</evidence>
<dbReference type="OMA" id="LWIADFP"/>
<feature type="transmembrane region" description="Helical" evidence="1">
    <location>
        <begin position="20"/>
        <end position="39"/>
    </location>
</feature>
<dbReference type="PANTHER" id="PTHR23021">
    <property type="entry name" value="SERPENTINE RECEPTOR, CLASS T"/>
    <property type="match status" value="1"/>
</dbReference>
<organism evidence="2 3">
    <name type="scientific">Caenorhabditis briggsae</name>
    <dbReference type="NCBI Taxonomy" id="6238"/>
    <lineage>
        <taxon>Eukaryota</taxon>
        <taxon>Metazoa</taxon>
        <taxon>Ecdysozoa</taxon>
        <taxon>Nematoda</taxon>
        <taxon>Chromadorea</taxon>
        <taxon>Rhabditida</taxon>
        <taxon>Rhabditina</taxon>
        <taxon>Rhabditomorpha</taxon>
        <taxon>Rhabditoidea</taxon>
        <taxon>Rhabditidae</taxon>
        <taxon>Peloderinae</taxon>
        <taxon>Caenorhabditis</taxon>
    </lineage>
</organism>
<keyword evidence="1" id="KW-0812">Transmembrane</keyword>
<dbReference type="PANTHER" id="PTHR23021:SF88">
    <property type="entry name" value="SERPENTINE RECEPTOR, CLASS T"/>
    <property type="match status" value="1"/>
</dbReference>
<dbReference type="RefSeq" id="XP_045098577.1">
    <property type="nucleotide sequence ID" value="XM_045237301.1"/>
</dbReference>
<sequence>MSPNKSLPLFKLDDDLDTVIYGGIYTILSALTYPLYFIVMKAIHMENRSNSSMSYILMNIINFYQLGEAVCHCFSGPVLMFPIIRAKFDFAVNVVGSTLNSFWCCDFPVVTLLAFCRILIFTNRIGLKSFPILVKLILLAIAGWTLFLAIGGFYTQYFIFVTPGWDYNYTLPSIPFWEYQEMFISFTCIPLSYIAYILMAYLIFAKKNLSRSVQSRKNEISILVQSTFVTIYVTVLVLLWHISLFPPLMALIDMENRRNLAIMNSCYILHCYVNPIATLFCNK</sequence>
<keyword evidence="1" id="KW-1133">Transmembrane helix</keyword>
<evidence type="ECO:0000256" key="1">
    <source>
        <dbReference type="SAM" id="Phobius"/>
    </source>
</evidence>
<dbReference type="InParanoid" id="B6IGI0"/>
<gene>
    <name evidence="2 4" type="ORF">CBG27380</name>
    <name evidence="2" type="ORF">CBG_27380</name>
</gene>
<dbReference type="HOGENOM" id="CLU_050113_0_0_1"/>
<dbReference type="InterPro" id="IPR019425">
    <property type="entry name" value="7TM_GPCR_serpentine_rcpt_Srt"/>
</dbReference>
<dbReference type="KEGG" id="cbr:CBG_27380"/>
<evidence type="ECO:0000313" key="3">
    <source>
        <dbReference type="Proteomes" id="UP000008549"/>
    </source>
</evidence>
<protein>
    <submittedName>
        <fullName evidence="2">Protein CBG27380</fullName>
    </submittedName>
</protein>
<dbReference type="CTD" id="68918833"/>
<keyword evidence="1" id="KW-0472">Membrane</keyword>
<name>B6IGI0_CAEBR</name>
<dbReference type="AlphaFoldDB" id="B6IGI0"/>
<reference evidence="2 3" key="1">
    <citation type="journal article" date="2003" name="PLoS Biol.">
        <title>The genome sequence of Caenorhabditis briggsae: a platform for comparative genomics.</title>
        <authorList>
            <person name="Stein L.D."/>
            <person name="Bao Z."/>
            <person name="Blasiar D."/>
            <person name="Blumenthal T."/>
            <person name="Brent M.R."/>
            <person name="Chen N."/>
            <person name="Chinwalla A."/>
            <person name="Clarke L."/>
            <person name="Clee C."/>
            <person name="Coghlan A."/>
            <person name="Coulson A."/>
            <person name="D'Eustachio P."/>
            <person name="Fitch D.H."/>
            <person name="Fulton L.A."/>
            <person name="Fulton R.E."/>
            <person name="Griffiths-Jones S."/>
            <person name="Harris T.W."/>
            <person name="Hillier L.W."/>
            <person name="Kamath R."/>
            <person name="Kuwabara P.E."/>
            <person name="Mardis E.R."/>
            <person name="Marra M.A."/>
            <person name="Miner T.L."/>
            <person name="Minx P."/>
            <person name="Mullikin J.C."/>
            <person name="Plumb R.W."/>
            <person name="Rogers J."/>
            <person name="Schein J.E."/>
            <person name="Sohrmann M."/>
            <person name="Spieth J."/>
            <person name="Stajich J.E."/>
            <person name="Wei C."/>
            <person name="Willey D."/>
            <person name="Wilson R.K."/>
            <person name="Durbin R."/>
            <person name="Waterston R.H."/>
        </authorList>
    </citation>
    <scope>NUCLEOTIDE SEQUENCE [LARGE SCALE GENOMIC DNA]</scope>
    <source>
        <strain evidence="2 3">AF16</strain>
    </source>
</reference>